<dbReference type="InterPro" id="IPR050090">
    <property type="entry name" value="Tyrosine_recombinase_XerCD"/>
</dbReference>
<evidence type="ECO:0000256" key="1">
    <source>
        <dbReference type="ARBA" id="ARBA00008857"/>
    </source>
</evidence>
<protein>
    <submittedName>
        <fullName evidence="8">Integrase</fullName>
    </submittedName>
</protein>
<dbReference type="PANTHER" id="PTHR30349:SF64">
    <property type="entry name" value="PROPHAGE INTEGRASE INTD-RELATED"/>
    <property type="match status" value="1"/>
</dbReference>
<comment type="similarity">
    <text evidence="1">Belongs to the 'phage' integrase family.</text>
</comment>
<organism evidence="8 9">
    <name type="scientific">Enterococcus thailandicus</name>
    <dbReference type="NCBI Taxonomy" id="417368"/>
    <lineage>
        <taxon>Bacteria</taxon>
        <taxon>Bacillati</taxon>
        <taxon>Bacillota</taxon>
        <taxon>Bacilli</taxon>
        <taxon>Lactobacillales</taxon>
        <taxon>Enterococcaceae</taxon>
        <taxon>Enterococcus</taxon>
    </lineage>
</organism>
<evidence type="ECO:0000259" key="7">
    <source>
        <dbReference type="PROSITE" id="PS51900"/>
    </source>
</evidence>
<dbReference type="EMBL" id="LWMN01000012">
    <property type="protein sequence ID" value="OAQ55839.1"/>
    <property type="molecule type" value="Genomic_DNA"/>
</dbReference>
<sequence>MPKTNYADVYIDGKGQFYYEVSLGTDKITGKRIKKKARKSENGKKFETAKEAYAEAIKVKNDFLQNNGYSDYTITYQQFMDNVFIPFYEAEVQESTYESRKPMLELLKNRFGKKILREITVQDIQNFRTWLLSKKGANYSQGYASLAFGTLKRTLEFAVNMQYLTSNIANKVKSISKGKVIVEYWTREDFEKVIATICIDEYYEHLCFVMLWVYFNTGVRVNEGCALWWNSINWTKKEMRINHMLLYKSKNNWERQNYTKTDSGNRIITLDDDTIQILKAWKKRQDSTCKSNFIFSYDGAPMQKSTISRIIERYSKLADVPKVQAKGLRHSHASYLINEINASVLVISKRLGHSSPEITLKHYAHLWAGVDKEIALDMTGRIKIETAQKTMIHFNGNQVIKSGVSSTVSKIK</sequence>
<dbReference type="Proteomes" id="UP000078516">
    <property type="component" value="Unassembled WGS sequence"/>
</dbReference>
<dbReference type="GO" id="GO:0003677">
    <property type="term" value="F:DNA binding"/>
    <property type="evidence" value="ECO:0007669"/>
    <property type="project" value="UniProtKB-UniRule"/>
</dbReference>
<proteinExistence type="inferred from homology"/>
<feature type="domain" description="Core-binding (CB)" evidence="7">
    <location>
        <begin position="78"/>
        <end position="159"/>
    </location>
</feature>
<dbReference type="InterPro" id="IPR010998">
    <property type="entry name" value="Integrase_recombinase_N"/>
</dbReference>
<keyword evidence="9" id="KW-1185">Reference proteome</keyword>
<keyword evidence="2" id="KW-0229">DNA integration</keyword>
<reference evidence="8 9" key="1">
    <citation type="submission" date="2016-04" db="EMBL/GenBank/DDBJ databases">
        <title>Draft genome of an Enterococcus thailandicus strain isolated from bovine feces.</title>
        <authorList>
            <person name="Beukers A.G."/>
            <person name="Zaheer R."/>
            <person name="Goji N."/>
            <person name="Cook S.R."/>
            <person name="Amoako K."/>
            <person name="Chaves A.V."/>
            <person name="Ward M.P."/>
            <person name="Mcallister T.A."/>
        </authorList>
    </citation>
    <scope>NUCLEOTIDE SEQUENCE [LARGE SCALE GENOMIC DNA]</scope>
    <source>
        <strain evidence="8 9">F0711D 46</strain>
    </source>
</reference>
<name>A0A179ESI2_ENTTH</name>
<dbReference type="GO" id="GO:0015074">
    <property type="term" value="P:DNA integration"/>
    <property type="evidence" value="ECO:0007669"/>
    <property type="project" value="InterPro"/>
</dbReference>
<dbReference type="Gene3D" id="1.10.443.10">
    <property type="entry name" value="Intergrase catalytic core"/>
    <property type="match status" value="1"/>
</dbReference>
<dbReference type="PANTHER" id="PTHR30349">
    <property type="entry name" value="PHAGE INTEGRASE-RELATED"/>
    <property type="match status" value="1"/>
</dbReference>
<comment type="caution">
    <text evidence="8">The sequence shown here is derived from an EMBL/GenBank/DDBJ whole genome shotgun (WGS) entry which is preliminary data.</text>
</comment>
<keyword evidence="3 5" id="KW-0238">DNA-binding</keyword>
<evidence type="ECO:0000256" key="5">
    <source>
        <dbReference type="PROSITE-ProRule" id="PRU01248"/>
    </source>
</evidence>
<gene>
    <name evidence="8" type="ORF">A6E74_07175</name>
</gene>
<dbReference type="Pfam" id="PF00589">
    <property type="entry name" value="Phage_integrase"/>
    <property type="match status" value="1"/>
</dbReference>
<dbReference type="SUPFAM" id="SSF56349">
    <property type="entry name" value="DNA breaking-rejoining enzymes"/>
    <property type="match status" value="1"/>
</dbReference>
<dbReference type="PROSITE" id="PS51898">
    <property type="entry name" value="TYR_RECOMBINASE"/>
    <property type="match status" value="1"/>
</dbReference>
<dbReference type="InterPro" id="IPR004107">
    <property type="entry name" value="Integrase_SAM-like_N"/>
</dbReference>
<evidence type="ECO:0000256" key="3">
    <source>
        <dbReference type="ARBA" id="ARBA00023125"/>
    </source>
</evidence>
<dbReference type="PROSITE" id="PS51900">
    <property type="entry name" value="CB"/>
    <property type="match status" value="1"/>
</dbReference>
<evidence type="ECO:0000256" key="4">
    <source>
        <dbReference type="ARBA" id="ARBA00023172"/>
    </source>
</evidence>
<evidence type="ECO:0000313" key="9">
    <source>
        <dbReference type="Proteomes" id="UP000078516"/>
    </source>
</evidence>
<evidence type="ECO:0000256" key="2">
    <source>
        <dbReference type="ARBA" id="ARBA00022908"/>
    </source>
</evidence>
<dbReference type="AlphaFoldDB" id="A0A179ESI2"/>
<feature type="domain" description="Tyr recombinase" evidence="6">
    <location>
        <begin position="180"/>
        <end position="377"/>
    </location>
</feature>
<accession>A0A179ESI2</accession>
<dbReference type="CDD" id="cd01189">
    <property type="entry name" value="INT_ICEBs1_C_like"/>
    <property type="match status" value="1"/>
</dbReference>
<evidence type="ECO:0000313" key="8">
    <source>
        <dbReference type="EMBL" id="OAQ55839.1"/>
    </source>
</evidence>
<dbReference type="Pfam" id="PF14659">
    <property type="entry name" value="Phage_int_SAM_3"/>
    <property type="match status" value="1"/>
</dbReference>
<dbReference type="GO" id="GO:0006310">
    <property type="term" value="P:DNA recombination"/>
    <property type="evidence" value="ECO:0007669"/>
    <property type="project" value="UniProtKB-KW"/>
</dbReference>
<dbReference type="InterPro" id="IPR002104">
    <property type="entry name" value="Integrase_catalytic"/>
</dbReference>
<dbReference type="InterPro" id="IPR044068">
    <property type="entry name" value="CB"/>
</dbReference>
<keyword evidence="4" id="KW-0233">DNA recombination</keyword>
<dbReference type="Gene3D" id="1.10.150.130">
    <property type="match status" value="1"/>
</dbReference>
<evidence type="ECO:0000259" key="6">
    <source>
        <dbReference type="PROSITE" id="PS51898"/>
    </source>
</evidence>
<dbReference type="InterPro" id="IPR013762">
    <property type="entry name" value="Integrase-like_cat_sf"/>
</dbReference>
<dbReference type="InterPro" id="IPR011010">
    <property type="entry name" value="DNA_brk_join_enz"/>
</dbReference>